<dbReference type="AlphaFoldDB" id="A0A7R9C9R4"/>
<evidence type="ECO:0000259" key="3">
    <source>
        <dbReference type="Pfam" id="PF08614"/>
    </source>
</evidence>
<reference evidence="4" key="1">
    <citation type="submission" date="2020-11" db="EMBL/GenBank/DDBJ databases">
        <authorList>
            <person name="Tran Van P."/>
        </authorList>
    </citation>
    <scope>NUCLEOTIDE SEQUENCE</scope>
</reference>
<proteinExistence type="predicted"/>
<name>A0A7R9C9R4_TIMCR</name>
<gene>
    <name evidence="4" type="ORF">TCEB3V08_LOCUS422</name>
</gene>
<evidence type="ECO:0000256" key="2">
    <source>
        <dbReference type="SAM" id="MobiDB-lite"/>
    </source>
</evidence>
<organism evidence="4">
    <name type="scientific">Timema cristinae</name>
    <name type="common">Walking stick</name>
    <dbReference type="NCBI Taxonomy" id="61476"/>
    <lineage>
        <taxon>Eukaryota</taxon>
        <taxon>Metazoa</taxon>
        <taxon>Ecdysozoa</taxon>
        <taxon>Arthropoda</taxon>
        <taxon>Hexapoda</taxon>
        <taxon>Insecta</taxon>
        <taxon>Pterygota</taxon>
        <taxon>Neoptera</taxon>
        <taxon>Polyneoptera</taxon>
        <taxon>Phasmatodea</taxon>
        <taxon>Timematodea</taxon>
        <taxon>Timematoidea</taxon>
        <taxon>Timematidae</taxon>
        <taxon>Timema</taxon>
    </lineage>
</organism>
<keyword evidence="1" id="KW-0175">Coiled coil</keyword>
<accession>A0A7R9C9R4</accession>
<evidence type="ECO:0000313" key="4">
    <source>
        <dbReference type="EMBL" id="CAD7392398.1"/>
    </source>
</evidence>
<feature type="coiled-coil region" evidence="1">
    <location>
        <begin position="54"/>
        <end position="102"/>
    </location>
</feature>
<dbReference type="EMBL" id="OC316539">
    <property type="protein sequence ID" value="CAD7392398.1"/>
    <property type="molecule type" value="Genomic_DNA"/>
</dbReference>
<feature type="region of interest" description="Disordered" evidence="2">
    <location>
        <begin position="31"/>
        <end position="50"/>
    </location>
</feature>
<dbReference type="InterPro" id="IPR013923">
    <property type="entry name" value="Autophagy-rel_prot_16_dom"/>
</dbReference>
<evidence type="ECO:0000256" key="1">
    <source>
        <dbReference type="SAM" id="Coils"/>
    </source>
</evidence>
<dbReference type="Pfam" id="PF08614">
    <property type="entry name" value="ATG16"/>
    <property type="match status" value="1"/>
</dbReference>
<sequence length="188" mass="21044">MHACTGTQADNRVFDNATALRGENLHLTVQNEKLRQEKLQGPGSTGDMKNNDKVQALEQKLLTQQEELTELHRRKGENAQQLVEMSRKLQEKERQLQALELRGLKAKSYLCGVLKRRLDIPYSVLCIYQYTLCLGCLATCCLSPCVSVSERAQPRAVCGGGEWWEEGDLTSHTQLIMPQAVGKGACQK</sequence>
<feature type="domain" description="Autophagy-related protein 16" evidence="3">
    <location>
        <begin position="10"/>
        <end position="100"/>
    </location>
</feature>
<protein>
    <recommendedName>
        <fullName evidence="3">Autophagy-related protein 16 domain-containing protein</fullName>
    </recommendedName>
</protein>